<dbReference type="SUPFAM" id="SSF52499">
    <property type="entry name" value="Isochorismatase-like hydrolases"/>
    <property type="match status" value="1"/>
</dbReference>
<evidence type="ECO:0008006" key="3">
    <source>
        <dbReference type="Google" id="ProtNLM"/>
    </source>
</evidence>
<accession>A0A8K0R521</accession>
<keyword evidence="2" id="KW-1185">Reference proteome</keyword>
<proteinExistence type="predicted"/>
<name>A0A8K0R521_9PLEO</name>
<organism evidence="1 2">
    <name type="scientific">Paraphoma chrysanthemicola</name>
    <dbReference type="NCBI Taxonomy" id="798071"/>
    <lineage>
        <taxon>Eukaryota</taxon>
        <taxon>Fungi</taxon>
        <taxon>Dikarya</taxon>
        <taxon>Ascomycota</taxon>
        <taxon>Pezizomycotina</taxon>
        <taxon>Dothideomycetes</taxon>
        <taxon>Pleosporomycetidae</taxon>
        <taxon>Pleosporales</taxon>
        <taxon>Pleosporineae</taxon>
        <taxon>Phaeosphaeriaceae</taxon>
        <taxon>Paraphoma</taxon>
    </lineage>
</organism>
<gene>
    <name evidence="1" type="ORF">FB567DRAFT_603946</name>
</gene>
<dbReference type="AlphaFoldDB" id="A0A8K0R521"/>
<sequence length="133" mass="14781">MFSKLLNALRLPFTKARTHADNALLTSVSEDMKVIGGSESFWLYSEKEGYDITHPAAPNSPKVYPRMTLRTQDSRAIIDPTKTALVVIDLQNYFLSPAFGRPSDSLGLQVVERLTEQAIPACRKAGFPILWLG</sequence>
<dbReference type="InterPro" id="IPR036380">
    <property type="entry name" value="Isochorismatase-like_sf"/>
</dbReference>
<reference evidence="1" key="1">
    <citation type="journal article" date="2021" name="Nat. Commun.">
        <title>Genetic determinants of endophytism in the Arabidopsis root mycobiome.</title>
        <authorList>
            <person name="Mesny F."/>
            <person name="Miyauchi S."/>
            <person name="Thiergart T."/>
            <person name="Pickel B."/>
            <person name="Atanasova L."/>
            <person name="Karlsson M."/>
            <person name="Huettel B."/>
            <person name="Barry K.W."/>
            <person name="Haridas S."/>
            <person name="Chen C."/>
            <person name="Bauer D."/>
            <person name="Andreopoulos W."/>
            <person name="Pangilinan J."/>
            <person name="LaButti K."/>
            <person name="Riley R."/>
            <person name="Lipzen A."/>
            <person name="Clum A."/>
            <person name="Drula E."/>
            <person name="Henrissat B."/>
            <person name="Kohler A."/>
            <person name="Grigoriev I.V."/>
            <person name="Martin F.M."/>
            <person name="Hacquard S."/>
        </authorList>
    </citation>
    <scope>NUCLEOTIDE SEQUENCE</scope>
    <source>
        <strain evidence="1">MPI-SDFR-AT-0120</strain>
    </source>
</reference>
<evidence type="ECO:0000313" key="2">
    <source>
        <dbReference type="Proteomes" id="UP000813461"/>
    </source>
</evidence>
<comment type="caution">
    <text evidence="1">The sequence shown here is derived from an EMBL/GenBank/DDBJ whole genome shotgun (WGS) entry which is preliminary data.</text>
</comment>
<protein>
    <recommendedName>
        <fullName evidence="3">Isochorismatase hydrolase</fullName>
    </recommendedName>
</protein>
<dbReference type="EMBL" id="JAGMVJ010000012">
    <property type="protein sequence ID" value="KAH7084178.1"/>
    <property type="molecule type" value="Genomic_DNA"/>
</dbReference>
<dbReference type="OrthoDB" id="167809at2759"/>
<evidence type="ECO:0000313" key="1">
    <source>
        <dbReference type="EMBL" id="KAH7084178.1"/>
    </source>
</evidence>
<dbReference type="Proteomes" id="UP000813461">
    <property type="component" value="Unassembled WGS sequence"/>
</dbReference>
<dbReference type="Gene3D" id="3.40.50.850">
    <property type="entry name" value="Isochorismatase-like"/>
    <property type="match status" value="1"/>
</dbReference>